<dbReference type="Proteomes" id="UP000268014">
    <property type="component" value="Unassembled WGS sequence"/>
</dbReference>
<keyword evidence="6" id="KW-1185">Reference proteome</keyword>
<evidence type="ECO:0000259" key="4">
    <source>
        <dbReference type="Pfam" id="PF25106"/>
    </source>
</evidence>
<reference evidence="5 6" key="1">
    <citation type="submission" date="2018-11" db="EMBL/GenBank/DDBJ databases">
        <authorList>
            <consortium name="Pathogen Informatics"/>
        </authorList>
    </citation>
    <scope>NUCLEOTIDE SEQUENCE [LARGE SCALE GENOMIC DNA]</scope>
    <source>
        <strain evidence="5 6">MHpl1</strain>
    </source>
</reference>
<dbReference type="STRING" id="6290.A0A3P7TM71"/>
<protein>
    <recommendedName>
        <fullName evidence="4">Hemicentin-1-like von Willebrand factor A domain-containing protein</fullName>
    </recommendedName>
</protein>
<keyword evidence="3" id="KW-0732">Signal</keyword>
<dbReference type="PANTHER" id="PTHR47324:SF1">
    <property type="entry name" value="EGF-LIKE DOMAIN-CONTAINING PROTEIN-RELATED"/>
    <property type="match status" value="1"/>
</dbReference>
<evidence type="ECO:0000313" key="5">
    <source>
        <dbReference type="EMBL" id="VDO08473.1"/>
    </source>
</evidence>
<feature type="domain" description="Hemicentin-1-like von Willebrand factor A" evidence="4">
    <location>
        <begin position="11"/>
        <end position="142"/>
    </location>
</feature>
<gene>
    <name evidence="5" type="ORF">HPLM_LOCUS1219</name>
</gene>
<dbReference type="InterPro" id="IPR056861">
    <property type="entry name" value="HMCN1-like_VWA"/>
</dbReference>
<keyword evidence="2" id="KW-0964">Secreted</keyword>
<evidence type="ECO:0000256" key="1">
    <source>
        <dbReference type="ARBA" id="ARBA00004613"/>
    </source>
</evidence>
<accession>A0A3P7TM71</accession>
<evidence type="ECO:0000313" key="6">
    <source>
        <dbReference type="Proteomes" id="UP000268014"/>
    </source>
</evidence>
<dbReference type="Pfam" id="PF25106">
    <property type="entry name" value="VWA_4"/>
    <property type="match status" value="1"/>
</dbReference>
<proteinExistence type="predicted"/>
<dbReference type="PANTHER" id="PTHR47324">
    <property type="entry name" value="PROTEIN IRG-7-RELATED"/>
    <property type="match status" value="1"/>
</dbReference>
<name>A0A3P7TM71_HAEPC</name>
<comment type="subcellular location">
    <subcellularLocation>
        <location evidence="1">Secreted</location>
    </subcellularLocation>
</comment>
<dbReference type="InterPro" id="IPR053295">
    <property type="entry name" value="Innate_immunity_reg"/>
</dbReference>
<sequence>MVNDLSFDPDYLRRFVLVTFNNNRMSTNTYTDSEKLLIALTAAAKTTDSNGTCVDIDFIALSAALTQYLTYKSPVYVITDALPSDGTEVDNVYHLVNDWRSPVYFLYVEPLPESGCATSIEDPAYRLMDTVAQRSAGQTFYFTSHATIGTFLTTHMLNTLYRTQMLLSNDLPVCSNQLVYKSVSVDSSIQMLVIVATGREYYLLES</sequence>
<evidence type="ECO:0000256" key="2">
    <source>
        <dbReference type="ARBA" id="ARBA00022525"/>
    </source>
</evidence>
<evidence type="ECO:0000256" key="3">
    <source>
        <dbReference type="ARBA" id="ARBA00022729"/>
    </source>
</evidence>
<dbReference type="AlphaFoldDB" id="A0A3P7TM71"/>
<dbReference type="EMBL" id="UZAF01001488">
    <property type="protein sequence ID" value="VDO08473.1"/>
    <property type="molecule type" value="Genomic_DNA"/>
</dbReference>
<organism evidence="5 6">
    <name type="scientific">Haemonchus placei</name>
    <name type="common">Barber's pole worm</name>
    <dbReference type="NCBI Taxonomy" id="6290"/>
    <lineage>
        <taxon>Eukaryota</taxon>
        <taxon>Metazoa</taxon>
        <taxon>Ecdysozoa</taxon>
        <taxon>Nematoda</taxon>
        <taxon>Chromadorea</taxon>
        <taxon>Rhabditida</taxon>
        <taxon>Rhabditina</taxon>
        <taxon>Rhabditomorpha</taxon>
        <taxon>Strongyloidea</taxon>
        <taxon>Trichostrongylidae</taxon>
        <taxon>Haemonchus</taxon>
    </lineage>
</organism>
<dbReference type="OrthoDB" id="5781816at2759"/>